<comment type="caution">
    <text evidence="1">The sequence shown here is derived from an EMBL/GenBank/DDBJ whole genome shotgun (WGS) entry which is preliminary data.</text>
</comment>
<reference evidence="1 2" key="1">
    <citation type="submission" date="2020-08" db="EMBL/GenBank/DDBJ databases">
        <title>Bridging the membrane lipid divide: bacteria of the FCB group superphylum have the potential to synthesize archaeal ether lipids.</title>
        <authorList>
            <person name="Villanueva L."/>
            <person name="Von Meijenfeldt F.A.B."/>
            <person name="Westbye A.B."/>
            <person name="Yadav S."/>
            <person name="Hopmans E.C."/>
            <person name="Dutilh B.E."/>
            <person name="Sinninghe Damste J.S."/>
        </authorList>
    </citation>
    <scope>NUCLEOTIDE SEQUENCE [LARGE SCALE GENOMIC DNA]</scope>
    <source>
        <strain evidence="1">NIOZ-UU30</strain>
    </source>
</reference>
<accession>A0A8J6NXE7</accession>
<protein>
    <submittedName>
        <fullName evidence="1">Uncharacterized protein</fullName>
    </submittedName>
</protein>
<dbReference type="AlphaFoldDB" id="A0A8J6NXE7"/>
<organism evidence="1 2">
    <name type="scientific">Candidatus Desulfatibia profunda</name>
    <dbReference type="NCBI Taxonomy" id="2841695"/>
    <lineage>
        <taxon>Bacteria</taxon>
        <taxon>Pseudomonadati</taxon>
        <taxon>Thermodesulfobacteriota</taxon>
        <taxon>Desulfobacteria</taxon>
        <taxon>Desulfobacterales</taxon>
        <taxon>Desulfobacterales incertae sedis</taxon>
        <taxon>Candidatus Desulfatibia</taxon>
    </lineage>
</organism>
<dbReference type="Proteomes" id="UP000603434">
    <property type="component" value="Unassembled WGS sequence"/>
</dbReference>
<evidence type="ECO:0000313" key="2">
    <source>
        <dbReference type="Proteomes" id="UP000603434"/>
    </source>
</evidence>
<sequence length="91" mass="10213">MSLTPETLEGAVVVSPQEALKIQSEGGMLIAAFTHMTDWNMRRAYGSVHITMDVPKDHKRPDFDLAQAEFDVEALPKDKDFPIVFYCADNL</sequence>
<dbReference type="InterPro" id="IPR036873">
    <property type="entry name" value="Rhodanese-like_dom_sf"/>
</dbReference>
<gene>
    <name evidence="1" type="ORF">H8E23_18135</name>
</gene>
<dbReference type="SUPFAM" id="SSF52821">
    <property type="entry name" value="Rhodanese/Cell cycle control phosphatase"/>
    <property type="match status" value="1"/>
</dbReference>
<evidence type="ECO:0000313" key="1">
    <source>
        <dbReference type="EMBL" id="MBC8363304.1"/>
    </source>
</evidence>
<proteinExistence type="predicted"/>
<dbReference type="EMBL" id="JACNJH010000287">
    <property type="protein sequence ID" value="MBC8363304.1"/>
    <property type="molecule type" value="Genomic_DNA"/>
</dbReference>
<name>A0A8J6NXE7_9BACT</name>